<evidence type="ECO:0000256" key="4">
    <source>
        <dbReference type="ARBA" id="ARBA00022793"/>
    </source>
</evidence>
<evidence type="ECO:0000256" key="1">
    <source>
        <dbReference type="ARBA" id="ARBA00005189"/>
    </source>
</evidence>
<protein>
    <recommendedName>
        <fullName evidence="12">Phosphatidylserine decarboxylase proenzyme 1, mitochondrial</fullName>
        <ecNumber evidence="12">4.1.1.65</ecNumber>
    </recommendedName>
    <component>
        <recommendedName>
            <fullName evidence="12">Phosphatidylserine decarboxylase 1 beta chain</fullName>
        </recommendedName>
    </component>
    <component>
        <recommendedName>
            <fullName evidence="12">Phosphatidylserine decarboxylase 1 alpha chain</fullName>
        </recommendedName>
    </component>
</protein>
<comment type="subcellular location">
    <molecule>Phosphatidylserine decarboxylase 1 alpha chain</molecule>
    <subcellularLocation>
        <location evidence="12">Mitochondrion inner membrane</location>
        <topology evidence="12">Peripheral membrane protein</topology>
        <orientation evidence="12">Intermembrane side</orientation>
    </subcellularLocation>
    <text evidence="12">Anchored to the mitochondrial inner membrane through its interaction with the integral membrane beta chain.</text>
</comment>
<proteinExistence type="inferred from homology"/>
<comment type="catalytic activity">
    <reaction evidence="12">
        <text>a 1,2-diacyl-sn-glycero-3-phospho-L-serine + H(+) = a 1,2-diacyl-sn-glycero-3-phosphoethanolamine + CO2</text>
        <dbReference type="Rhea" id="RHEA:20828"/>
        <dbReference type="ChEBI" id="CHEBI:15378"/>
        <dbReference type="ChEBI" id="CHEBI:16526"/>
        <dbReference type="ChEBI" id="CHEBI:57262"/>
        <dbReference type="ChEBI" id="CHEBI:64612"/>
        <dbReference type="EC" id="4.1.1.65"/>
    </reaction>
</comment>
<evidence type="ECO:0000259" key="15">
    <source>
        <dbReference type="PROSITE" id="PS51319"/>
    </source>
</evidence>
<feature type="chain" id="PRO_5040553707" description="Phosphatidylserine decarboxylase 1 alpha chain" evidence="12">
    <location>
        <begin position="789"/>
        <end position="820"/>
    </location>
</feature>
<dbReference type="PROSITE" id="PS51319">
    <property type="entry name" value="TFIIS_N"/>
    <property type="match status" value="1"/>
</dbReference>
<dbReference type="InterPro" id="IPR017923">
    <property type="entry name" value="TFIIS_N"/>
</dbReference>
<evidence type="ECO:0000256" key="14">
    <source>
        <dbReference type="SAM" id="MobiDB-lite"/>
    </source>
</evidence>
<dbReference type="SUPFAM" id="SSF47676">
    <property type="entry name" value="Conserved domain common to transcription factors TFIIS, elongin A, CRSP70"/>
    <property type="match status" value="1"/>
</dbReference>
<dbReference type="HAMAP" id="MF_03208">
    <property type="entry name" value="PS_decarb_PSD_B_type1_euk"/>
    <property type="match status" value="1"/>
</dbReference>
<keyword evidence="9 12" id="KW-0456">Lyase</keyword>
<dbReference type="Pfam" id="PF08711">
    <property type="entry name" value="Med26"/>
    <property type="match status" value="1"/>
</dbReference>
<keyword evidence="10 12" id="KW-1208">Phospholipid metabolism</keyword>
<reference evidence="16" key="1">
    <citation type="submission" date="2021-06" db="EMBL/GenBank/DDBJ databases">
        <authorList>
            <person name="Kallberg Y."/>
            <person name="Tangrot J."/>
            <person name="Rosling A."/>
        </authorList>
    </citation>
    <scope>NUCLEOTIDE SEQUENCE</scope>
    <source>
        <strain evidence="16">BR232B</strain>
    </source>
</reference>
<comment type="PTM">
    <text evidence="12">Is synthesized initially as an inactive proenzyme. Formation of the active enzyme involves a self-maturation process in which the active site pyruvoyl group is generated from an internal serine residue via an autocatalytic post-translational modification. Two non-identical subunits are generated from the proenzyme in this reaction, and the pyruvate is formed at the N-terminus of the alpha chain, which is derived from the carboxyl end of the proenzyme. The autoendoproteolytic cleavage occurs by a canonical serine protease mechanism, in which the side chain hydroxyl group of the serine supplies its oxygen atom to form the C-terminus of the beta chain, while the remainder of the serine residue undergoes an oxidative deamination to produce ammonia and the pyruvoyl prosthetic group on the alpha chain. During this reaction, the Ser that is part of the protease active site of the proenzyme becomes the pyruvoyl prosthetic group, which constitutes an essential element of the active site of the mature decarboxylase.</text>
</comment>
<feature type="compositionally biased region" description="Polar residues" evidence="14">
    <location>
        <begin position="36"/>
        <end position="53"/>
    </location>
</feature>
<dbReference type="InterPro" id="IPR003817">
    <property type="entry name" value="PS_Dcarbxylase"/>
</dbReference>
<sequence>MTLEQSELHKQVFGESDDDDLSDLGEVHFSDDDIENTISQPPKITLKPGTQSKEPPKKLRLKWSKPKRLSEEDKDKDYVERRPAKSRRRRRKGGEVVENSDVLTDVQNDQKLSSYDEIKRRVDKDFDEALRAASGRRKKRKDIDLETNRDDEAQQLYSLMISAADLDIALNNERKPAVKKLEFIEHVAWTLKKANMLDTLLEHNILESIRAWLEPLPDASLPNIAVQKSLFEVLEKIPMTIQLLRQSGIGRIVHFYEEHPRNDVDITKRAAKLVAKWSAPIFGKSLNYRDKKIVYYQPKDGEMSSTNGVCGSVSFASLQGVPSRKKGPDPYKNLRSRMAQIKKGINFGFLMLSVSLISIKVDQHSTYIFSTAEEAKVACHKNVKAFNGIYAAARGCPAITNRHFHSGSKKEKPRPFFSRLRDSLKKTEIKWYPIPVSLGVALLVAQQIRHAYNRQQTERDPPRPVVRGAWQVHVANALPLRAISRLLGRLNNDYDLPVFMREPVYKLYAWIFGCNMDEIKDDLKSYRNLGAFFYRELKPGVRVIGEKSDVVSPSDGRVLAFGQIIDGRISQVKGSTYLLDALLGNNSSPTSPSEALSSFLTPITITDEKEFATLNGITYSLEDLIGEDKNSAKEHIADKKNELVTALTAVTAKSSETNSLFFCVFYLAPGDYHRFHSPANWVVEKRRHFAGELYSVSPYMAKILPDLFVLNERVALLGRWRYGFFSMVAVGATNVGSIKINFDPALRTNKKEDVNIGSYVEVSYKNASKLLQGLPFRKGGEIGGFCFGSTIVLVFEAPRNFKFCIESGQKIDYGMPIGSI</sequence>
<accession>A0A9N9FKI6</accession>
<keyword evidence="13" id="KW-0539">Nucleus</keyword>
<keyword evidence="11 12" id="KW-0670">Pyruvate</keyword>
<feature type="compositionally biased region" description="Basic and acidic residues" evidence="14">
    <location>
        <begin position="68"/>
        <end position="83"/>
    </location>
</feature>
<dbReference type="Pfam" id="PF02666">
    <property type="entry name" value="PS_Dcarbxylase"/>
    <property type="match status" value="2"/>
</dbReference>
<dbReference type="InterPro" id="IPR033177">
    <property type="entry name" value="PSD-B"/>
</dbReference>
<feature type="modified residue" description="Pyruvic acid (Ser); by autocatalysis" evidence="12">
    <location>
        <position position="789"/>
    </location>
</feature>
<dbReference type="EMBL" id="CAJVPI010000473">
    <property type="protein sequence ID" value="CAG8539480.1"/>
    <property type="molecule type" value="Genomic_DNA"/>
</dbReference>
<feature type="topological domain" description="Mitochondrial intermembrane" evidence="12">
    <location>
        <begin position="450"/>
        <end position="820"/>
    </location>
</feature>
<dbReference type="OrthoDB" id="4330at2759"/>
<keyword evidence="2 12" id="KW-0444">Lipid biosynthesis</keyword>
<comment type="similarity">
    <text evidence="12">Belongs to the phosphatidylserine decarboxylase family. PSD-B subfamily. Eukaryotic type I sub-subfamily.</text>
</comment>
<evidence type="ECO:0000256" key="2">
    <source>
        <dbReference type="ARBA" id="ARBA00022516"/>
    </source>
</evidence>
<comment type="subunit">
    <text evidence="12">Heterodimer of a large membrane-associated beta subunit and a small pyruvoyl-containing alpha subunit.</text>
</comment>
<dbReference type="InterPro" id="IPR035441">
    <property type="entry name" value="TFIIS/LEDGF_dom_sf"/>
</dbReference>
<evidence type="ECO:0000256" key="10">
    <source>
        <dbReference type="ARBA" id="ARBA00023264"/>
    </source>
</evidence>
<evidence type="ECO:0000256" key="12">
    <source>
        <dbReference type="HAMAP-Rule" id="MF_03208"/>
    </source>
</evidence>
<keyword evidence="12" id="KW-0496">Mitochondrion</keyword>
<keyword evidence="4 12" id="KW-0210">Decarboxylase</keyword>
<dbReference type="PANTHER" id="PTHR10067:SF6">
    <property type="entry name" value="PHOSPHATIDYLSERINE DECARBOXYLASE PROENZYME, MITOCHONDRIAL"/>
    <property type="match status" value="1"/>
</dbReference>
<dbReference type="EC" id="4.1.1.65" evidence="12"/>
<dbReference type="NCBIfam" id="TIGR00163">
    <property type="entry name" value="PS_decarb"/>
    <property type="match status" value="1"/>
</dbReference>
<feature type="active site" description="Charge relay system; for autoendoproteolytic cleavage activity" evidence="12">
    <location>
        <position position="555"/>
    </location>
</feature>
<evidence type="ECO:0000313" key="17">
    <source>
        <dbReference type="Proteomes" id="UP000789739"/>
    </source>
</evidence>
<keyword evidence="3 12" id="KW-0812">Transmembrane</keyword>
<feature type="active site" description="Schiff-base intermediate with substrate; via pyruvic acid; for decarboxylase activity" evidence="12">
    <location>
        <position position="789"/>
    </location>
</feature>
<comment type="caution">
    <text evidence="16">The sequence shown here is derived from an EMBL/GenBank/DDBJ whole genome shotgun (WGS) entry which is preliminary data.</text>
</comment>
<evidence type="ECO:0000256" key="11">
    <source>
        <dbReference type="ARBA" id="ARBA00023317"/>
    </source>
</evidence>
<comment type="pathway">
    <text evidence="1">Lipid metabolism.</text>
</comment>
<keyword evidence="17" id="KW-1185">Reference proteome</keyword>
<dbReference type="GO" id="GO:0006646">
    <property type="term" value="P:phosphatidylethanolamine biosynthetic process"/>
    <property type="evidence" value="ECO:0007669"/>
    <property type="project" value="UniProtKB-UniRule"/>
</dbReference>
<feature type="region of interest" description="Disordered" evidence="14">
    <location>
        <begin position="1"/>
        <end position="102"/>
    </location>
</feature>
<dbReference type="GO" id="GO:0016540">
    <property type="term" value="P:protein autoprocessing"/>
    <property type="evidence" value="ECO:0007669"/>
    <property type="project" value="UniProtKB-UniRule"/>
</dbReference>
<dbReference type="PANTHER" id="PTHR10067">
    <property type="entry name" value="PHOSPHATIDYLSERINE DECARBOXYLASE"/>
    <property type="match status" value="1"/>
</dbReference>
<feature type="topological domain" description="Mitochondrial matrix" evidence="12">
    <location>
        <begin position="1"/>
        <end position="430"/>
    </location>
</feature>
<keyword evidence="8 12" id="KW-0594">Phospholipid biosynthesis</keyword>
<dbReference type="Proteomes" id="UP000789739">
    <property type="component" value="Unassembled WGS sequence"/>
</dbReference>
<comment type="subcellular location">
    <subcellularLocation>
        <location evidence="13">Nucleus</location>
    </subcellularLocation>
</comment>
<dbReference type="Gene3D" id="1.20.930.10">
    <property type="entry name" value="Conserved domain common to transcription factors TFIIS, elongin A, CRSP70"/>
    <property type="match status" value="1"/>
</dbReference>
<feature type="domain" description="TFIIS N-terminal" evidence="15">
    <location>
        <begin position="207"/>
        <end position="284"/>
    </location>
</feature>
<evidence type="ECO:0000256" key="6">
    <source>
        <dbReference type="ARBA" id="ARBA00023098"/>
    </source>
</evidence>
<keyword evidence="12" id="KW-0999">Mitochondrion inner membrane</keyword>
<dbReference type="GO" id="GO:0005634">
    <property type="term" value="C:nucleus"/>
    <property type="evidence" value="ECO:0007669"/>
    <property type="project" value="UniProtKB-SubCell"/>
</dbReference>
<keyword evidence="6 12" id="KW-0443">Lipid metabolism</keyword>
<name>A0A9N9FKI6_9GLOM</name>
<dbReference type="InterPro" id="IPR033661">
    <property type="entry name" value="PSD_type1_euk"/>
</dbReference>
<evidence type="ECO:0000256" key="9">
    <source>
        <dbReference type="ARBA" id="ARBA00023239"/>
    </source>
</evidence>
<comment type="subcellular location">
    <molecule>Phosphatidylserine decarboxylase 1 beta chain</molecule>
    <subcellularLocation>
        <location evidence="12">Mitochondrion inner membrane</location>
        <topology evidence="12">Single-pass membrane protein</topology>
        <orientation evidence="12">Intermembrane side</orientation>
    </subcellularLocation>
</comment>
<organism evidence="16 17">
    <name type="scientific">Paraglomus brasilianum</name>
    <dbReference type="NCBI Taxonomy" id="144538"/>
    <lineage>
        <taxon>Eukaryota</taxon>
        <taxon>Fungi</taxon>
        <taxon>Fungi incertae sedis</taxon>
        <taxon>Mucoromycota</taxon>
        <taxon>Glomeromycotina</taxon>
        <taxon>Glomeromycetes</taxon>
        <taxon>Paraglomerales</taxon>
        <taxon>Paraglomeraceae</taxon>
        <taxon>Paraglomus</taxon>
    </lineage>
</organism>
<feature type="active site" description="Charge relay system; for autoendoproteolytic cleavage activity" evidence="12">
    <location>
        <position position="676"/>
    </location>
</feature>
<dbReference type="AlphaFoldDB" id="A0A9N9FKI6"/>
<feature type="compositionally biased region" description="Basic and acidic residues" evidence="14">
    <location>
        <begin position="1"/>
        <end position="12"/>
    </location>
</feature>
<feature type="site" description="Cleavage (non-hydrolytic); by autocatalysis" evidence="12">
    <location>
        <begin position="788"/>
        <end position="789"/>
    </location>
</feature>
<gene>
    <name evidence="12" type="primary">PSD1</name>
    <name evidence="16" type="ORF">PBRASI_LOCUS4513</name>
</gene>
<evidence type="ECO:0000313" key="16">
    <source>
        <dbReference type="EMBL" id="CAG8539480.1"/>
    </source>
</evidence>
<keyword evidence="7 12" id="KW-0472">Membrane</keyword>
<keyword evidence="12" id="KW-0865">Zymogen</keyword>
<comment type="cofactor">
    <cofactor evidence="12">
        <name>pyruvate</name>
        <dbReference type="ChEBI" id="CHEBI:15361"/>
    </cofactor>
    <text evidence="12">Binds 1 pyruvoyl group covalently per subunit.</text>
</comment>
<feature type="active site" description="Charge relay system; for autoendoproteolytic cleavage activity" evidence="12">
    <location>
        <position position="789"/>
    </location>
</feature>
<dbReference type="GO" id="GO:0004609">
    <property type="term" value="F:phosphatidylserine decarboxylase activity"/>
    <property type="evidence" value="ECO:0007669"/>
    <property type="project" value="UniProtKB-UniRule"/>
</dbReference>
<keyword evidence="5 12" id="KW-1133">Transmembrane helix</keyword>
<comment type="pathway">
    <text evidence="12">Phospholipid metabolism; phosphatidylethanolamine biosynthesis; phosphatidylethanolamine from CDP-diacylglycerol: step 2/2.</text>
</comment>
<evidence type="ECO:0000256" key="5">
    <source>
        <dbReference type="ARBA" id="ARBA00022989"/>
    </source>
</evidence>
<dbReference type="GO" id="GO:0005743">
    <property type="term" value="C:mitochondrial inner membrane"/>
    <property type="evidence" value="ECO:0007669"/>
    <property type="project" value="UniProtKB-SubCell"/>
</dbReference>
<evidence type="ECO:0000256" key="3">
    <source>
        <dbReference type="ARBA" id="ARBA00022692"/>
    </source>
</evidence>
<evidence type="ECO:0000256" key="8">
    <source>
        <dbReference type="ARBA" id="ARBA00023209"/>
    </source>
</evidence>
<evidence type="ECO:0000256" key="13">
    <source>
        <dbReference type="PROSITE-ProRule" id="PRU00649"/>
    </source>
</evidence>
<feature type="compositionally biased region" description="Basic residues" evidence="14">
    <location>
        <begin position="58"/>
        <end position="67"/>
    </location>
</feature>
<evidence type="ECO:0000256" key="7">
    <source>
        <dbReference type="ARBA" id="ARBA00023136"/>
    </source>
</evidence>
<feature type="chain" id="PRO_5040553708" description="Phosphatidylserine decarboxylase 1 beta chain" evidence="12">
    <location>
        <begin position="1"/>
        <end position="788"/>
    </location>
</feature>
<comment type="function">
    <text evidence="12">Catalyzes the formation of phosphatidylethanolamine (PtdEtn) from phosphatidylserine (PtdSer). Plays a central role in phospholipid metabolism and in the interorganelle trafficking of phosphatidylserine.</text>
</comment>